<dbReference type="SUPFAM" id="SSF111347">
    <property type="entry name" value="Rap/Ran-GAP"/>
    <property type="match status" value="1"/>
</dbReference>
<dbReference type="GO" id="GO:0005096">
    <property type="term" value="F:GTPase activator activity"/>
    <property type="evidence" value="ECO:0007669"/>
    <property type="project" value="UniProtKB-KW"/>
</dbReference>
<evidence type="ECO:0000313" key="5">
    <source>
        <dbReference type="Proteomes" id="UP001295423"/>
    </source>
</evidence>
<evidence type="ECO:0000256" key="1">
    <source>
        <dbReference type="ARBA" id="ARBA00022468"/>
    </source>
</evidence>
<dbReference type="Proteomes" id="UP001295423">
    <property type="component" value="Unassembled WGS sequence"/>
</dbReference>
<keyword evidence="2" id="KW-0472">Membrane</keyword>
<keyword evidence="5" id="KW-1185">Reference proteome</keyword>
<dbReference type="GO" id="GO:0051056">
    <property type="term" value="P:regulation of small GTPase mediated signal transduction"/>
    <property type="evidence" value="ECO:0007669"/>
    <property type="project" value="InterPro"/>
</dbReference>
<keyword evidence="1" id="KW-0343">GTPase activation</keyword>
<feature type="transmembrane region" description="Helical" evidence="2">
    <location>
        <begin position="1701"/>
        <end position="1723"/>
    </location>
</feature>
<dbReference type="EMBL" id="CAKOGP040000557">
    <property type="protein sequence ID" value="CAJ1936205.1"/>
    <property type="molecule type" value="Genomic_DNA"/>
</dbReference>
<proteinExistence type="predicted"/>
<comment type="caution">
    <text evidence="4">The sequence shown here is derived from an EMBL/GenBank/DDBJ whole genome shotgun (WGS) entry which is preliminary data.</text>
</comment>
<dbReference type="PROSITE" id="PS50085">
    <property type="entry name" value="RAPGAP"/>
    <property type="match status" value="1"/>
</dbReference>
<name>A0AAD2CLF4_9STRA</name>
<evidence type="ECO:0000256" key="2">
    <source>
        <dbReference type="SAM" id="Phobius"/>
    </source>
</evidence>
<evidence type="ECO:0000313" key="4">
    <source>
        <dbReference type="EMBL" id="CAJ1936205.1"/>
    </source>
</evidence>
<evidence type="ECO:0000259" key="3">
    <source>
        <dbReference type="PROSITE" id="PS50085"/>
    </source>
</evidence>
<dbReference type="PANTHER" id="PTHR10063">
    <property type="entry name" value="TUBERIN"/>
    <property type="match status" value="1"/>
</dbReference>
<dbReference type="PANTHER" id="PTHR10063:SF0">
    <property type="entry name" value="TUBERIN"/>
    <property type="match status" value="1"/>
</dbReference>
<accession>A0AAD2CLF4</accession>
<organism evidence="4 5">
    <name type="scientific">Cylindrotheca closterium</name>
    <dbReference type="NCBI Taxonomy" id="2856"/>
    <lineage>
        <taxon>Eukaryota</taxon>
        <taxon>Sar</taxon>
        <taxon>Stramenopiles</taxon>
        <taxon>Ochrophyta</taxon>
        <taxon>Bacillariophyta</taxon>
        <taxon>Bacillariophyceae</taxon>
        <taxon>Bacillariophycidae</taxon>
        <taxon>Bacillariales</taxon>
        <taxon>Bacillariaceae</taxon>
        <taxon>Cylindrotheca</taxon>
    </lineage>
</organism>
<dbReference type="Pfam" id="PF02145">
    <property type="entry name" value="Rap_GAP"/>
    <property type="match status" value="1"/>
</dbReference>
<sequence>MSTSVIHHQSFDDLWDQQNGNDVLLSLRRLREELLRREMLPEDPSEAFLAIQGAALRFRPPPRLQTQDSDGNQLSPRSMDEATVQLHWSITEEALGLVTVLSCTCVGPAWRTQMRERRLLAAQLKAHRDGKQTKSSIVTSGSQFPQIPEILPGAMLRFAASVLSLLSHEAPASSMQPTEARHWEERNASIAISQRYLVLALCSQTPMISEDVRNVVSYSEGLLSGPRESIWTIPGVSEVMEEMVLFWLSLATEPKPSNDWPCTYQVTSAIADLTGVGWRARPEHKAGTLVVDCLIDIAEAGMDFVEVGLDASHSRPKESQRSEYYQSVLNAIRALIHLANWGSIPVQLQRTVAHRAFCLHIAFERFKNMLSGVGLYGGNAVATTDMTEESAPFLMQMNSLSNESADLVWALLNSQSTAANAMQSLFEVIQSPYSIPTTVADGGKECMMRGVAIRMVSSSLWRRGSLWRREDSEKTLKVLREVSQRVYSTIQEKQRKAETIDNLTYDMLALARDTVISLGIFADWQFSSMNIKTASNEWDIFIVAVEEAFLTWQDYSQIQSKSTTSDRSSGAISRLLDGARLECMSLLLRIGACLDKFVQMERSPFHAIVSNVSQKKLYLFILRTVVARVSSADAELLGLSAFRAWMKFLSRPMNLADRIAEIIIEGFSKYPNGTYVHSPNVRETCLRVLNTGISEASLLPSKENFFAHGQSVMHMMNSRSSSSINGIVIPLLRSVLVEGATGPDGELILSEEMKTAADMGDSFDLALHESSSSLALESLAITLVSELIRDNVSTSHARSLLVDSLVSVALSAPQLRADKAQQGTSLQDSIQLRAVVELHACLMAPFWHLPLMHNILPRIVDALCAVLVANIELNPAVEPAFNFSKTVLAIASLVALCRLRPIVKGTRLSVVPFSRLEKALPESVPPSLLKPRTHLDIQGVRVARFVRLSGRGDGTISNPSRNEGVNSTVLDFEPIIKALILALDASRSSRDSLSPDVCLLLQSIGSLCFHTLTEVTCSGFYPYSSVSLESIIFASGIACTESVHEICVRSQMLAALTECAVAHHADRSSSEGSNGSRDKYTDSLLNLILYVCDSSRPRESTIGCRAVMAILPSLTAIDSIEGSKRVSDIFTRISKRLHRELMALRRRQPRNMLPEIDEVTILISIQQEILTSTNTAFGDLLGFFDLCKEILQAMMLMPPSLGLHLTLQCLVLSIQRLSRESLMQFLSNSSNLKLHNFGQLDSASAIPQHEVTYEFVELILLECVKNCLDDAPNPSLETGVDHERMALDIDRIDRFQVEQHLESQEEIKEVWLCGDSLLISVRVGSSRYKGWVELVKRSPMLRRRKMVRLPSSFSITDPDRISMIWSKNTLDTANPKEKNFLNSSTNLNLAKSNSLIQRFDDLLSPSTPDEVDKPPLSGLPLNTEAVRVAPKSAKFESGKTEMNADKSILAWLQKHIHSNEGVDIVKRSMIEDLQIPEELITCGISAQSTNESKLTPVDTVYPIQQLMAGRQLDRALAILDRTSPASTHKIGILYAGPLVEDTKKNLDPEAFLISVRSSSPSFIRFTEGLGDLVPTRQLRYFSGGLDVSENESDGRYARVWIRNEHSSISASKSIAVYHIVHLMPPGLNNRKRHVGNDNVLVIFLETDLAVGFDVDYSEERLKESIVSGHFGFATIFVSLGSTTRNLAKVTVLIREGLQESLAANIAIFAGTNIIAAMHVAAYVRSLAIRIDVACRSVLDNLSPPSNCSERYRMIKQLKRYRFSSR</sequence>
<dbReference type="InterPro" id="IPR035974">
    <property type="entry name" value="Rap/Ran-GAP_sf"/>
</dbReference>
<keyword evidence="2" id="KW-1133">Transmembrane helix</keyword>
<dbReference type="GO" id="GO:0005737">
    <property type="term" value="C:cytoplasm"/>
    <property type="evidence" value="ECO:0007669"/>
    <property type="project" value="TreeGrafter"/>
</dbReference>
<dbReference type="InterPro" id="IPR027107">
    <property type="entry name" value="Tuberin/Ral-act_asu"/>
</dbReference>
<protein>
    <recommendedName>
        <fullName evidence="3">Rap-GAP domain-containing protein</fullName>
    </recommendedName>
</protein>
<dbReference type="InterPro" id="IPR000331">
    <property type="entry name" value="Rap/Ran_GAP_dom"/>
</dbReference>
<dbReference type="Gene3D" id="3.40.50.11210">
    <property type="entry name" value="Rap/Ran-GAP"/>
    <property type="match status" value="1"/>
</dbReference>
<keyword evidence="2" id="KW-0812">Transmembrane</keyword>
<reference evidence="4" key="1">
    <citation type="submission" date="2023-08" db="EMBL/GenBank/DDBJ databases">
        <authorList>
            <person name="Audoor S."/>
            <person name="Bilcke G."/>
        </authorList>
    </citation>
    <scope>NUCLEOTIDE SEQUENCE</scope>
</reference>
<gene>
    <name evidence="4" type="ORF">CYCCA115_LOCUS5075</name>
</gene>
<dbReference type="GO" id="GO:0005634">
    <property type="term" value="C:nucleus"/>
    <property type="evidence" value="ECO:0007669"/>
    <property type="project" value="InterPro"/>
</dbReference>
<feature type="domain" description="Rap-GAP" evidence="3">
    <location>
        <begin position="1516"/>
        <end position="1765"/>
    </location>
</feature>